<name>A0AB73U5S6_MYCCH</name>
<organism evidence="1 2">
    <name type="scientific">Mycobacteroides chelonae</name>
    <name type="common">Mycobacterium chelonae</name>
    <dbReference type="NCBI Taxonomy" id="1774"/>
    <lineage>
        <taxon>Bacteria</taxon>
        <taxon>Bacillati</taxon>
        <taxon>Actinomycetota</taxon>
        <taxon>Actinomycetes</taxon>
        <taxon>Mycobacteriales</taxon>
        <taxon>Mycobacteriaceae</taxon>
        <taxon>Mycobacteroides</taxon>
    </lineage>
</organism>
<protein>
    <submittedName>
        <fullName evidence="1">DUF3263 domain-containing protein</fullName>
    </submittedName>
</protein>
<proteinExistence type="predicted"/>
<sequence>MNITEALELERIWWKLPGTKDEAIRERFGVSPVRYYQQLTAIIETPEALAIDAQTVNRLRRIRRRACKSSRSACKQSA</sequence>
<dbReference type="InterPro" id="IPR021678">
    <property type="entry name" value="DUF3263"/>
</dbReference>
<dbReference type="Pfam" id="PF11662">
    <property type="entry name" value="DUF3263"/>
    <property type="match status" value="1"/>
</dbReference>
<reference evidence="1 2" key="1">
    <citation type="submission" date="2019-06" db="EMBL/GenBank/DDBJ databases">
        <title>Whole geneome sequnce of Mycobacteroides chelonae M77 isolated from bovine milk from Meghalaya, India.</title>
        <authorList>
            <person name="Vise E."/>
            <person name="Das S."/>
            <person name="Garg A."/>
            <person name="Ghatak S."/>
            <person name="Shakuntala I."/>
            <person name="Milton A.A.P."/>
            <person name="Karam A."/>
            <person name="Sanjukta R."/>
            <person name="Puro K."/>
            <person name="Sen A."/>
        </authorList>
    </citation>
    <scope>NUCLEOTIDE SEQUENCE [LARGE SCALE GENOMIC DNA]</scope>
    <source>
        <strain evidence="1 2">M77</strain>
    </source>
</reference>
<dbReference type="Proteomes" id="UP000317728">
    <property type="component" value="Chromosome"/>
</dbReference>
<accession>A0AB73U5S6</accession>
<dbReference type="EMBL" id="CP041150">
    <property type="protein sequence ID" value="QDF71904.1"/>
    <property type="molecule type" value="Genomic_DNA"/>
</dbReference>
<dbReference type="AlphaFoldDB" id="A0AB73U5S6"/>
<evidence type="ECO:0000313" key="1">
    <source>
        <dbReference type="EMBL" id="QDF71904.1"/>
    </source>
</evidence>
<evidence type="ECO:0000313" key="2">
    <source>
        <dbReference type="Proteomes" id="UP000317728"/>
    </source>
</evidence>
<dbReference type="RefSeq" id="WP_075908143.1">
    <property type="nucleotide sequence ID" value="NZ_CP041150.1"/>
</dbReference>
<gene>
    <name evidence="1" type="ORF">FJK96_18250</name>
</gene>